<gene>
    <name evidence="4" type="ORF">D2962_07250</name>
</gene>
<name>A0A3G2R5R9_9FIRM</name>
<dbReference type="PANTHER" id="PTHR43479:SF11">
    <property type="entry name" value="ACREF_ENVCD OPERON REPRESSOR-RELATED"/>
    <property type="match status" value="1"/>
</dbReference>
<dbReference type="Pfam" id="PF00440">
    <property type="entry name" value="TetR_N"/>
    <property type="match status" value="1"/>
</dbReference>
<dbReference type="Gene3D" id="1.10.10.60">
    <property type="entry name" value="Homeodomain-like"/>
    <property type="match status" value="1"/>
</dbReference>
<accession>A0A3G2R5R9</accession>
<evidence type="ECO:0000259" key="3">
    <source>
        <dbReference type="PROSITE" id="PS50977"/>
    </source>
</evidence>
<dbReference type="Proteomes" id="UP000280960">
    <property type="component" value="Chromosome"/>
</dbReference>
<dbReference type="PROSITE" id="PS50977">
    <property type="entry name" value="HTH_TETR_2"/>
    <property type="match status" value="1"/>
</dbReference>
<dbReference type="Gene3D" id="1.10.357.10">
    <property type="entry name" value="Tetracycline Repressor, domain 2"/>
    <property type="match status" value="1"/>
</dbReference>
<dbReference type="InterPro" id="IPR036271">
    <property type="entry name" value="Tet_transcr_reg_TetR-rel_C_sf"/>
</dbReference>
<dbReference type="KEGG" id="bacg:D2962_07250"/>
<keyword evidence="5" id="KW-1185">Reference proteome</keyword>
<sequence>MNYPEERNQSQRILEAAYECISTKGYANVSLREIADNAGVVLSQLHYYFGNKEGLFREVIKMMIKKYLFEVESYLKKGKTAKERLSSLINFFKEMLKNNPGLFRLLYDFTGLALWSPSFSTLLRNLFKDLSNMIEELILKNSHLMENLQGYSPALLARMILGAMFGTAIQVMLDEDKENLPDALNAIQIVLD</sequence>
<dbReference type="EMBL" id="CP033169">
    <property type="protein sequence ID" value="AYO30448.1"/>
    <property type="molecule type" value="Genomic_DNA"/>
</dbReference>
<dbReference type="SUPFAM" id="SSF46689">
    <property type="entry name" value="Homeodomain-like"/>
    <property type="match status" value="1"/>
</dbReference>
<feature type="DNA-binding region" description="H-T-H motif" evidence="2">
    <location>
        <begin position="30"/>
        <end position="49"/>
    </location>
</feature>
<dbReference type="GO" id="GO:0003677">
    <property type="term" value="F:DNA binding"/>
    <property type="evidence" value="ECO:0007669"/>
    <property type="project" value="UniProtKB-UniRule"/>
</dbReference>
<proteinExistence type="predicted"/>
<dbReference type="InterPro" id="IPR009057">
    <property type="entry name" value="Homeodomain-like_sf"/>
</dbReference>
<reference evidence="4 5" key="1">
    <citation type="submission" date="2018-10" db="EMBL/GenBank/DDBJ databases">
        <authorList>
            <person name="Zhang X."/>
        </authorList>
    </citation>
    <scope>NUCLEOTIDE SEQUENCE [LARGE SCALE GENOMIC DNA]</scope>
    <source>
        <strain evidence="4 5">SK-G1</strain>
    </source>
</reference>
<dbReference type="AlphaFoldDB" id="A0A3G2R5R9"/>
<dbReference type="InterPro" id="IPR050624">
    <property type="entry name" value="HTH-type_Tx_Regulator"/>
</dbReference>
<feature type="domain" description="HTH tetR-type" evidence="3">
    <location>
        <begin position="7"/>
        <end position="67"/>
    </location>
</feature>
<evidence type="ECO:0000313" key="4">
    <source>
        <dbReference type="EMBL" id="AYO30448.1"/>
    </source>
</evidence>
<dbReference type="SUPFAM" id="SSF48498">
    <property type="entry name" value="Tetracyclin repressor-like, C-terminal domain"/>
    <property type="match status" value="1"/>
</dbReference>
<organism evidence="4 5">
    <name type="scientific">Biomaibacter acetigenes</name>
    <dbReference type="NCBI Taxonomy" id="2316383"/>
    <lineage>
        <taxon>Bacteria</taxon>
        <taxon>Bacillati</taxon>
        <taxon>Bacillota</taxon>
        <taxon>Clostridia</taxon>
        <taxon>Thermosediminibacterales</taxon>
        <taxon>Tepidanaerobacteraceae</taxon>
        <taxon>Biomaibacter</taxon>
    </lineage>
</organism>
<keyword evidence="1 2" id="KW-0238">DNA-binding</keyword>
<protein>
    <submittedName>
        <fullName evidence="4">TetR/AcrR family transcriptional regulator</fullName>
    </submittedName>
</protein>
<evidence type="ECO:0000313" key="5">
    <source>
        <dbReference type="Proteomes" id="UP000280960"/>
    </source>
</evidence>
<evidence type="ECO:0000256" key="2">
    <source>
        <dbReference type="PROSITE-ProRule" id="PRU00335"/>
    </source>
</evidence>
<dbReference type="RefSeq" id="WP_122014600.1">
    <property type="nucleotide sequence ID" value="NZ_CP033169.1"/>
</dbReference>
<dbReference type="PRINTS" id="PR00455">
    <property type="entry name" value="HTHTETR"/>
</dbReference>
<dbReference type="PANTHER" id="PTHR43479">
    <property type="entry name" value="ACREF/ENVCD OPERON REPRESSOR-RELATED"/>
    <property type="match status" value="1"/>
</dbReference>
<evidence type="ECO:0000256" key="1">
    <source>
        <dbReference type="ARBA" id="ARBA00023125"/>
    </source>
</evidence>
<dbReference type="InterPro" id="IPR001647">
    <property type="entry name" value="HTH_TetR"/>
</dbReference>